<organism evidence="2 3">
    <name type="scientific">Pseudomonas canadensis</name>
    <dbReference type="NCBI Taxonomy" id="915099"/>
    <lineage>
        <taxon>Bacteria</taxon>
        <taxon>Pseudomonadati</taxon>
        <taxon>Pseudomonadota</taxon>
        <taxon>Gammaproteobacteria</taxon>
        <taxon>Pseudomonadales</taxon>
        <taxon>Pseudomonadaceae</taxon>
        <taxon>Pseudomonas</taxon>
    </lineage>
</organism>
<keyword evidence="1" id="KW-1133">Transmembrane helix</keyword>
<dbReference type="AlphaFoldDB" id="A0A423F5U0"/>
<keyword evidence="1" id="KW-0472">Membrane</keyword>
<evidence type="ECO:0000256" key="1">
    <source>
        <dbReference type="SAM" id="Phobius"/>
    </source>
</evidence>
<name>A0A423F5U0_9PSED</name>
<keyword evidence="1" id="KW-0812">Transmembrane</keyword>
<evidence type="ECO:0008006" key="4">
    <source>
        <dbReference type="Google" id="ProtNLM"/>
    </source>
</evidence>
<sequence>MSRLARFASIVSVLFFALVVVFFVLENQQGATLSFFGWSTVELPVSVFTLLALLVGMIVGPALGVVLGRKRIRQKA</sequence>
<reference evidence="2 3" key="1">
    <citation type="submission" date="2016-10" db="EMBL/GenBank/DDBJ databases">
        <title>Comparative genome analysis of multiple Pseudomonas spp. focuses on biocontrol and plant growth promoting traits.</title>
        <authorList>
            <person name="Tao X.-Y."/>
            <person name="Taylor C.G."/>
        </authorList>
    </citation>
    <scope>NUCLEOTIDE SEQUENCE [LARGE SCALE GENOMIC DNA]</scope>
    <source>
        <strain evidence="2 3">36C8</strain>
    </source>
</reference>
<dbReference type="RefSeq" id="WP_122725079.1">
    <property type="nucleotide sequence ID" value="NZ_CAXAQQ010000003.1"/>
</dbReference>
<dbReference type="EMBL" id="MOAZ01000012">
    <property type="protein sequence ID" value="ROM50159.1"/>
    <property type="molecule type" value="Genomic_DNA"/>
</dbReference>
<proteinExistence type="predicted"/>
<evidence type="ECO:0000313" key="3">
    <source>
        <dbReference type="Proteomes" id="UP000283389"/>
    </source>
</evidence>
<feature type="transmembrane region" description="Helical" evidence="1">
    <location>
        <begin position="45"/>
        <end position="67"/>
    </location>
</feature>
<dbReference type="Proteomes" id="UP000283389">
    <property type="component" value="Unassembled WGS sequence"/>
</dbReference>
<feature type="transmembrane region" description="Helical" evidence="1">
    <location>
        <begin position="7"/>
        <end position="25"/>
    </location>
</feature>
<protein>
    <recommendedName>
        <fullName evidence="4">Lipopolysaccharide assembly protein A domain-containing protein</fullName>
    </recommendedName>
</protein>
<evidence type="ECO:0000313" key="2">
    <source>
        <dbReference type="EMBL" id="ROM50159.1"/>
    </source>
</evidence>
<accession>A0A423F5U0</accession>
<comment type="caution">
    <text evidence="2">The sequence shown here is derived from an EMBL/GenBank/DDBJ whole genome shotgun (WGS) entry which is preliminary data.</text>
</comment>
<gene>
    <name evidence="2" type="ORF">BK649_15395</name>
</gene>